<feature type="transmembrane region" description="Helical" evidence="1">
    <location>
        <begin position="848"/>
        <end position="870"/>
    </location>
</feature>
<evidence type="ECO:0000256" key="2">
    <source>
        <dbReference type="SAM" id="SignalP"/>
    </source>
</evidence>
<organism evidence="3 4">
    <name type="scientific">Tetraparma gracilis</name>
    <dbReference type="NCBI Taxonomy" id="2962635"/>
    <lineage>
        <taxon>Eukaryota</taxon>
        <taxon>Sar</taxon>
        <taxon>Stramenopiles</taxon>
        <taxon>Ochrophyta</taxon>
        <taxon>Bolidophyceae</taxon>
        <taxon>Parmales</taxon>
        <taxon>Triparmaceae</taxon>
        <taxon>Tetraparma</taxon>
    </lineage>
</organism>
<comment type="caution">
    <text evidence="3">The sequence shown here is derived from an EMBL/GenBank/DDBJ whole genome shotgun (WGS) entry which is preliminary data.</text>
</comment>
<evidence type="ECO:0000313" key="3">
    <source>
        <dbReference type="EMBL" id="GMI22954.1"/>
    </source>
</evidence>
<keyword evidence="1" id="KW-0472">Membrane</keyword>
<name>A0ABQ6MBA1_9STRA</name>
<evidence type="ECO:0000256" key="1">
    <source>
        <dbReference type="SAM" id="Phobius"/>
    </source>
</evidence>
<feature type="signal peptide" evidence="2">
    <location>
        <begin position="1"/>
        <end position="19"/>
    </location>
</feature>
<keyword evidence="4" id="KW-1185">Reference proteome</keyword>
<accession>A0ABQ6MBA1</accession>
<evidence type="ECO:0008006" key="5">
    <source>
        <dbReference type="Google" id="ProtNLM"/>
    </source>
</evidence>
<protein>
    <recommendedName>
        <fullName evidence="5">Tyrosine-protein kinase ephrin type A/B receptor-like domain-containing protein</fullName>
    </recommendedName>
</protein>
<dbReference type="Proteomes" id="UP001165060">
    <property type="component" value="Unassembled WGS sequence"/>
</dbReference>
<feature type="transmembrane region" description="Helical" evidence="1">
    <location>
        <begin position="779"/>
        <end position="798"/>
    </location>
</feature>
<keyword evidence="1" id="KW-0812">Transmembrane</keyword>
<gene>
    <name evidence="3" type="ORF">TeGR_g3735</name>
</gene>
<keyword evidence="1" id="KW-1133">Transmembrane helix</keyword>
<keyword evidence="2" id="KW-0732">Signal</keyword>
<proteinExistence type="predicted"/>
<evidence type="ECO:0000313" key="4">
    <source>
        <dbReference type="Proteomes" id="UP001165060"/>
    </source>
</evidence>
<dbReference type="EMBL" id="BRYB01002633">
    <property type="protein sequence ID" value="GMI22954.1"/>
    <property type="molecule type" value="Genomic_DNA"/>
</dbReference>
<dbReference type="SUPFAM" id="SSF101898">
    <property type="entry name" value="NHL repeat"/>
    <property type="match status" value="1"/>
</dbReference>
<sequence length="1133" mass="117677">MRFLPLLSPLLLLSRPASPACWEAHLPSFGGCGGYHLVGYTCAGDYCAAADPGGDPGTCAGEAPAGWVLHAPTGRCAPPGSGPPCLPGSYAASGFAPFSGSCAPCPGASPSSPPAATSAAQCAAPLCGVGSYSASGRGPSCSRCPARLAVSPPGSLSAAACFAFGGLHAASTTVDRVVGFNHQRREFELVKERGPLAEPMGIVFLDATTYLVANANEGTVLMEDVNGTTVRVVAELGGAQGLVLVPGAAPGAGGGGVTGRRLGVASFERGGVLLFDESQYGARGGPALTAADASGEVASAAQPVDVAAGESAGEIYVLNSEEQVWRYCLPGTDCRGAQRNAKMLSGGNLHGLAVLKSRGVYMVCTDEGKAILSCPTSVTNNNENGCDIFAFRPDNGAAWHPYNLLADDTIEVLYVSDMSYSTVHALAYDGSYLGHVEEKLGALVLPTALALRPGPAAQLSSFEPVSEATVGVSVSFPITLRDSYNAIVPSSFSITPSLLSRFSITAEGSALTAGGEEFAVTIPGVVSIGPASADGGATLVAELELKSSGDWVVFVAENGVNLDGAPFDLHVLPAATDPSTCTAQHDNEFTAGADFVIDVSTNDAFKNPTSHSADSFSFTSSSATTAIASDESGTFTFSTQTGTAGSFSVSATHSPTGLPAAGSPYYFTVLPGAVSPPHCSHSLENPKLLSVESIADSTVVLSVNAADEFNNTIVDSVGFSVSIDGETYPLEPPRYEHPLPLAAGTDAVHEIEFMYDGDPFHEPLALVVAPPKKLFSTEIVLIVAFASMFGLIVVFGLYRCLTKKDGDADVLIEVEEFRKNVMAGGLNAADPITDALNSYTIANACRGAVVSLIYFVLVAVSTVCAIYSVGVNVSQARSLQKDLEDIKLGDDALEQTLIDLTKKYPAKVMGLDNFKAAVSAKAGVVRPVSSKATPEDPAVLKEKAILSKLLLAHKLRTEVLQKKRKAKRVIAAVIQVFVEDLPITIVNVLFLVHKCSLGFLGGADDEDKTPDDDGDGGCDAALGKGAMVTFILVTMGTTALMTKKISDAFSLKDMQKQVKTIETIQIPALLAEAKELLDGDSDFKLSRALEDLRTENEPRTDESPTAFAFALVKLPPDMNRLILEFKLGIVVQG</sequence>
<reference evidence="3 4" key="1">
    <citation type="journal article" date="2023" name="Commun. Biol.">
        <title>Genome analysis of Parmales, the sister group of diatoms, reveals the evolutionary specialization of diatoms from phago-mixotrophs to photoautotrophs.</title>
        <authorList>
            <person name="Ban H."/>
            <person name="Sato S."/>
            <person name="Yoshikawa S."/>
            <person name="Yamada K."/>
            <person name="Nakamura Y."/>
            <person name="Ichinomiya M."/>
            <person name="Sato N."/>
            <person name="Blanc-Mathieu R."/>
            <person name="Endo H."/>
            <person name="Kuwata A."/>
            <person name="Ogata H."/>
        </authorList>
    </citation>
    <scope>NUCLEOTIDE SEQUENCE [LARGE SCALE GENOMIC DNA]</scope>
</reference>
<feature type="chain" id="PRO_5046496018" description="Tyrosine-protein kinase ephrin type A/B receptor-like domain-containing protein" evidence="2">
    <location>
        <begin position="20"/>
        <end position="1133"/>
    </location>
</feature>